<dbReference type="Proteomes" id="UP000284189">
    <property type="component" value="Unassembled WGS sequence"/>
</dbReference>
<reference evidence="1 2" key="1">
    <citation type="submission" date="2018-08" db="EMBL/GenBank/DDBJ databases">
        <title>Proposal of Muricauda 72 sp.nov. and Muricauda NH166 sp.nov., isolated from seawater.</title>
        <authorList>
            <person name="Cheng H."/>
            <person name="Wu Y.-H."/>
            <person name="Guo L.-L."/>
            <person name="Xu X.-W."/>
        </authorList>
    </citation>
    <scope>NUCLEOTIDE SEQUENCE [LARGE SCALE GENOMIC DNA]</scope>
    <source>
        <strain evidence="1 2">NH166</strain>
    </source>
</reference>
<evidence type="ECO:0000313" key="2">
    <source>
        <dbReference type="Proteomes" id="UP000284189"/>
    </source>
</evidence>
<name>A0A418N309_9FLAO</name>
<proteinExistence type="predicted"/>
<dbReference type="AlphaFoldDB" id="A0A418N309"/>
<organism evidence="1 2">
    <name type="scientific">Flagellimonas aequoris</name>
    <dbReference type="NCBI Taxonomy" id="2306997"/>
    <lineage>
        <taxon>Bacteria</taxon>
        <taxon>Pseudomonadati</taxon>
        <taxon>Bacteroidota</taxon>
        <taxon>Flavobacteriia</taxon>
        <taxon>Flavobacteriales</taxon>
        <taxon>Flavobacteriaceae</taxon>
        <taxon>Flagellimonas</taxon>
    </lineage>
</organism>
<gene>
    <name evidence="1" type="ORF">D2U88_13485</name>
</gene>
<protein>
    <submittedName>
        <fullName evidence="1">Uncharacterized protein</fullName>
    </submittedName>
</protein>
<dbReference type="EMBL" id="QXFJ01000030">
    <property type="protein sequence ID" value="RIV68240.1"/>
    <property type="molecule type" value="Genomic_DNA"/>
</dbReference>
<accession>A0A418N309</accession>
<comment type="caution">
    <text evidence="1">The sequence shown here is derived from an EMBL/GenBank/DDBJ whole genome shotgun (WGS) entry which is preliminary data.</text>
</comment>
<sequence length="78" mass="9198">MWIVPVSKVWELLLKKHDGHHVLDWVEQLHMPIRFLLLGQQVKLKVNVPDPPTGCGMGQPLWPGLRNWYTIYSLWKTK</sequence>
<evidence type="ECO:0000313" key="1">
    <source>
        <dbReference type="EMBL" id="RIV68240.1"/>
    </source>
</evidence>